<accession>A0ABY9TP98</accession>
<dbReference type="NCBIfam" id="TIGR00696">
    <property type="entry name" value="wecG_tagA_cpsF"/>
    <property type="match status" value="1"/>
</dbReference>
<protein>
    <submittedName>
        <fullName evidence="3">WecB/TagA/CpsF family glycosyltransferase</fullName>
    </submittedName>
</protein>
<reference evidence="4" key="1">
    <citation type="submission" date="2023-09" db="EMBL/GenBank/DDBJ databases">
        <authorList>
            <person name="Li S."/>
            <person name="Li X."/>
            <person name="Zhang C."/>
            <person name="Zhao Z."/>
        </authorList>
    </citation>
    <scope>NUCLEOTIDE SEQUENCE [LARGE SCALE GENOMIC DNA]</scope>
    <source>
        <strain evidence="4">SQ149</strain>
    </source>
</reference>
<evidence type="ECO:0000256" key="2">
    <source>
        <dbReference type="ARBA" id="ARBA00022679"/>
    </source>
</evidence>
<keyword evidence="1" id="KW-0328">Glycosyltransferase</keyword>
<dbReference type="InterPro" id="IPR004629">
    <property type="entry name" value="WecG_TagA_CpsF"/>
</dbReference>
<dbReference type="PANTHER" id="PTHR34136">
    <property type="match status" value="1"/>
</dbReference>
<dbReference type="EMBL" id="CP134145">
    <property type="protein sequence ID" value="WNC70668.1"/>
    <property type="molecule type" value="Genomic_DNA"/>
</dbReference>
<gene>
    <name evidence="3" type="ORF">RGQ13_11060</name>
</gene>
<dbReference type="PANTHER" id="PTHR34136:SF1">
    <property type="entry name" value="UDP-N-ACETYL-D-MANNOSAMINURONIC ACID TRANSFERASE"/>
    <property type="match status" value="1"/>
</dbReference>
<keyword evidence="2" id="KW-0808">Transferase</keyword>
<dbReference type="CDD" id="cd06533">
    <property type="entry name" value="Glyco_transf_WecG_TagA"/>
    <property type="match status" value="1"/>
</dbReference>
<dbReference type="RefSeq" id="WP_348389807.1">
    <property type="nucleotide sequence ID" value="NZ_CP134145.1"/>
</dbReference>
<sequence length="278" mass="31508">MNNSTNCSDNNICRLFDLPINNVSMSKAINWVISHRFNLSSNKFHTKASEKPNLGFFINAHSINLSFKYNDFYQTLKQADCLFADGIGMRLAANHIDEPIQENVNGSDMLPKLCEQAANEGKSIFFLGSSPGVAKKAAKRLHNTYPKLKVAGYQHGYFKEHDNKRIIAKINQSKADILLVALGSPLQEIWLTNNAAYLHCNTALAVGGLFDFYSGNIPRAPLWLRNVNLEWLFRLLQEPKNKFYRYVIGNPLFLFRTYLFRQAAKAISNPPSHVIKPQ</sequence>
<name>A0ABY9TP98_9GAMM</name>
<proteinExistence type="predicted"/>
<dbReference type="Pfam" id="PF03808">
    <property type="entry name" value="Glyco_tran_WecG"/>
    <property type="match status" value="1"/>
</dbReference>
<dbReference type="Proteomes" id="UP001258994">
    <property type="component" value="Chromosome"/>
</dbReference>
<evidence type="ECO:0000313" key="4">
    <source>
        <dbReference type="Proteomes" id="UP001258994"/>
    </source>
</evidence>
<evidence type="ECO:0000256" key="1">
    <source>
        <dbReference type="ARBA" id="ARBA00022676"/>
    </source>
</evidence>
<organism evidence="3 4">
    <name type="scientific">Thalassotalea psychrophila</name>
    <dbReference type="NCBI Taxonomy" id="3065647"/>
    <lineage>
        <taxon>Bacteria</taxon>
        <taxon>Pseudomonadati</taxon>
        <taxon>Pseudomonadota</taxon>
        <taxon>Gammaproteobacteria</taxon>
        <taxon>Alteromonadales</taxon>
        <taxon>Colwelliaceae</taxon>
        <taxon>Thalassotalea</taxon>
    </lineage>
</organism>
<keyword evidence="4" id="KW-1185">Reference proteome</keyword>
<evidence type="ECO:0000313" key="3">
    <source>
        <dbReference type="EMBL" id="WNC70668.1"/>
    </source>
</evidence>